<evidence type="ECO:0000259" key="8">
    <source>
        <dbReference type="SMART" id="SM00382"/>
    </source>
</evidence>
<keyword evidence="6" id="KW-0539">Nucleus</keyword>
<dbReference type="HOGENOM" id="CLU_043547_2_0_1"/>
<dbReference type="GO" id="GO:0008821">
    <property type="term" value="F:crossover junction DNA endonuclease activity"/>
    <property type="evidence" value="ECO:0007669"/>
    <property type="project" value="TreeGrafter"/>
</dbReference>
<gene>
    <name evidence="9" type="ORF">PV07_04607</name>
</gene>
<keyword evidence="10" id="KW-1185">Reference proteome</keyword>
<evidence type="ECO:0000256" key="2">
    <source>
        <dbReference type="ARBA" id="ARBA00022741"/>
    </source>
</evidence>
<dbReference type="AlphaFoldDB" id="A0A0D1ZYE3"/>
<reference evidence="9 10" key="1">
    <citation type="submission" date="2015-01" db="EMBL/GenBank/DDBJ databases">
        <title>The Genome Sequence of Cladophialophora immunda CBS83496.</title>
        <authorList>
            <consortium name="The Broad Institute Genomics Platform"/>
            <person name="Cuomo C."/>
            <person name="de Hoog S."/>
            <person name="Gorbushina A."/>
            <person name="Stielow B."/>
            <person name="Teixiera M."/>
            <person name="Abouelleil A."/>
            <person name="Chapman S.B."/>
            <person name="Priest M."/>
            <person name="Young S.K."/>
            <person name="Wortman J."/>
            <person name="Nusbaum C."/>
            <person name="Birren B."/>
        </authorList>
    </citation>
    <scope>NUCLEOTIDE SEQUENCE [LARGE SCALE GENOMIC DNA]</scope>
    <source>
        <strain evidence="9 10">CBS 83496</strain>
    </source>
</reference>
<dbReference type="GO" id="GO:0005524">
    <property type="term" value="F:ATP binding"/>
    <property type="evidence" value="ECO:0007669"/>
    <property type="project" value="UniProtKB-KW"/>
</dbReference>
<dbReference type="RefSeq" id="XP_016253332.1">
    <property type="nucleotide sequence ID" value="XM_016391430.1"/>
</dbReference>
<dbReference type="GO" id="GO:0000400">
    <property type="term" value="F:four-way junction DNA binding"/>
    <property type="evidence" value="ECO:0007669"/>
    <property type="project" value="TreeGrafter"/>
</dbReference>
<feature type="domain" description="AAA+ ATPase" evidence="8">
    <location>
        <begin position="66"/>
        <end position="280"/>
    </location>
</feature>
<sequence>MQDREADIHNFSTSPSQHRLPTVSAIEALEILSAKCKGISSSLPALDVILANGSNGFSITSPGIQRGHVTEVYGPPGVGKTTFGLQAAASAIRSGHEDSDVLWVDTGSPFIEERLDDLMRSYAIPAHPDLPSSPKPLDTQVLLEDKFTYLSAYTLARLLTLFLHPPHSFPSSKTCLIVIDDLSNLLLGSFSRNPRNIKASAPAAVREKFERQAVSKRFQIIENLGAAMSKMAALKNVAILVLTNTTTSLKNHNKAILKAALASQAWESAVHTRIMLFRDFANEGQGVDISGTQSLGMRYAEVQRLAWKDICMEPVPFVIRSNGLQQLGPTTSPSQAEVNTEPNDNAKASSTDKEDDPPLLPVELSQRSQSDPPAHSRKRKIIEIADSEDEGEGSGIDMPSDFDEPELPSMDFVPRVEIEEMILETHETALLRRDRYARIRGSEDEIPEPSSDLAEEVDAVASPNEGEP</sequence>
<organism evidence="9 10">
    <name type="scientific">Cladophialophora immunda</name>
    <dbReference type="NCBI Taxonomy" id="569365"/>
    <lineage>
        <taxon>Eukaryota</taxon>
        <taxon>Fungi</taxon>
        <taxon>Dikarya</taxon>
        <taxon>Ascomycota</taxon>
        <taxon>Pezizomycotina</taxon>
        <taxon>Eurotiomycetes</taxon>
        <taxon>Chaetothyriomycetidae</taxon>
        <taxon>Chaetothyriales</taxon>
        <taxon>Herpotrichiellaceae</taxon>
        <taxon>Cladophialophora</taxon>
    </lineage>
</organism>
<dbReference type="PANTHER" id="PTHR46239:SF1">
    <property type="entry name" value="DNA REPAIR PROTEIN RAD51 HOMOLOG 3"/>
    <property type="match status" value="1"/>
</dbReference>
<dbReference type="SUPFAM" id="SSF52540">
    <property type="entry name" value="P-loop containing nucleoside triphosphate hydrolases"/>
    <property type="match status" value="1"/>
</dbReference>
<dbReference type="STRING" id="569365.A0A0D1ZYE3"/>
<dbReference type="EMBL" id="KN847041">
    <property type="protein sequence ID" value="KIW33116.1"/>
    <property type="molecule type" value="Genomic_DNA"/>
</dbReference>
<proteinExistence type="predicted"/>
<keyword evidence="3" id="KW-0227">DNA damage</keyword>
<evidence type="ECO:0000313" key="10">
    <source>
        <dbReference type="Proteomes" id="UP000054466"/>
    </source>
</evidence>
<feature type="region of interest" description="Disordered" evidence="7">
    <location>
        <begin position="324"/>
        <end position="410"/>
    </location>
</feature>
<evidence type="ECO:0000256" key="4">
    <source>
        <dbReference type="ARBA" id="ARBA00022840"/>
    </source>
</evidence>
<dbReference type="SMART" id="SM00382">
    <property type="entry name" value="AAA"/>
    <property type="match status" value="1"/>
</dbReference>
<dbReference type="OrthoDB" id="5957327at2759"/>
<keyword evidence="5" id="KW-0234">DNA repair</keyword>
<comment type="subcellular location">
    <subcellularLocation>
        <location evidence="1">Nucleus</location>
    </subcellularLocation>
</comment>
<evidence type="ECO:0000313" key="9">
    <source>
        <dbReference type="EMBL" id="KIW33116.1"/>
    </source>
</evidence>
<dbReference type="GO" id="GO:0033065">
    <property type="term" value="C:Rad51C-XRCC3 complex"/>
    <property type="evidence" value="ECO:0007669"/>
    <property type="project" value="TreeGrafter"/>
</dbReference>
<evidence type="ECO:0000256" key="7">
    <source>
        <dbReference type="SAM" id="MobiDB-lite"/>
    </source>
</evidence>
<dbReference type="GO" id="GO:0000707">
    <property type="term" value="P:meiotic DNA recombinase assembly"/>
    <property type="evidence" value="ECO:0007669"/>
    <property type="project" value="TreeGrafter"/>
</dbReference>
<protein>
    <recommendedName>
        <fullName evidence="8">AAA+ ATPase domain-containing protein</fullName>
    </recommendedName>
</protein>
<dbReference type="Proteomes" id="UP000054466">
    <property type="component" value="Unassembled WGS sequence"/>
</dbReference>
<dbReference type="PANTHER" id="PTHR46239">
    <property type="entry name" value="DNA REPAIR PROTEIN RAD51 HOMOLOG 3 RAD51C"/>
    <property type="match status" value="1"/>
</dbReference>
<feature type="compositionally biased region" description="Polar residues" evidence="7">
    <location>
        <begin position="324"/>
        <end position="349"/>
    </location>
</feature>
<evidence type="ECO:0000256" key="1">
    <source>
        <dbReference type="ARBA" id="ARBA00004123"/>
    </source>
</evidence>
<dbReference type="VEuPathDB" id="FungiDB:PV07_04607"/>
<dbReference type="GO" id="GO:0005657">
    <property type="term" value="C:replication fork"/>
    <property type="evidence" value="ECO:0007669"/>
    <property type="project" value="TreeGrafter"/>
</dbReference>
<evidence type="ECO:0000256" key="3">
    <source>
        <dbReference type="ARBA" id="ARBA00022763"/>
    </source>
</evidence>
<keyword evidence="4" id="KW-0067">ATP-binding</keyword>
<accession>A0A0D1ZYE3</accession>
<dbReference type="GO" id="GO:0007131">
    <property type="term" value="P:reciprocal meiotic recombination"/>
    <property type="evidence" value="ECO:0007669"/>
    <property type="project" value="TreeGrafter"/>
</dbReference>
<dbReference type="GO" id="GO:0033063">
    <property type="term" value="C:Rad51B-Rad51C-Rad51D-XRCC2 complex"/>
    <property type="evidence" value="ECO:0007669"/>
    <property type="project" value="TreeGrafter"/>
</dbReference>
<evidence type="ECO:0000256" key="5">
    <source>
        <dbReference type="ARBA" id="ARBA00023204"/>
    </source>
</evidence>
<dbReference type="GeneID" id="27343801"/>
<evidence type="ECO:0000256" key="6">
    <source>
        <dbReference type="ARBA" id="ARBA00023242"/>
    </source>
</evidence>
<dbReference type="InterPro" id="IPR027417">
    <property type="entry name" value="P-loop_NTPase"/>
</dbReference>
<dbReference type="Gene3D" id="3.40.50.300">
    <property type="entry name" value="P-loop containing nucleotide triphosphate hydrolases"/>
    <property type="match status" value="1"/>
</dbReference>
<dbReference type="InterPro" id="IPR052093">
    <property type="entry name" value="HR_Repair_Mediator"/>
</dbReference>
<keyword evidence="2" id="KW-0547">Nucleotide-binding</keyword>
<dbReference type="InterPro" id="IPR003593">
    <property type="entry name" value="AAA+_ATPase"/>
</dbReference>
<name>A0A0D1ZYE3_9EURO</name>
<feature type="region of interest" description="Disordered" evidence="7">
    <location>
        <begin position="442"/>
        <end position="468"/>
    </location>
</feature>